<comment type="caution">
    <text evidence="1">The sequence shown here is derived from an EMBL/GenBank/DDBJ whole genome shotgun (WGS) entry which is preliminary data.</text>
</comment>
<reference evidence="1" key="1">
    <citation type="submission" date="2018-05" db="EMBL/GenBank/DDBJ databases">
        <title>Draft genome of Mucuna pruriens seed.</title>
        <authorList>
            <person name="Nnadi N.E."/>
            <person name="Vos R."/>
            <person name="Hasami M.H."/>
            <person name="Devisetty U.K."/>
            <person name="Aguiy J.C."/>
        </authorList>
    </citation>
    <scope>NUCLEOTIDE SEQUENCE [LARGE SCALE GENOMIC DNA]</scope>
    <source>
        <strain evidence="1">JCA_2017</strain>
    </source>
</reference>
<keyword evidence="2" id="KW-1185">Reference proteome</keyword>
<proteinExistence type="predicted"/>
<sequence>MHKRIGEQPQSSQVHLDNDILNHIYGGIQSFQQRMTNLAITMCDMDTRMDQRFQEFDRYFEGFKQLFKHHPS</sequence>
<evidence type="ECO:0000313" key="1">
    <source>
        <dbReference type="EMBL" id="RDY05331.1"/>
    </source>
</evidence>
<evidence type="ECO:0000313" key="2">
    <source>
        <dbReference type="Proteomes" id="UP000257109"/>
    </source>
</evidence>
<dbReference type="AlphaFoldDB" id="A0A371HRB2"/>
<name>A0A371HRB2_MUCPR</name>
<dbReference type="EMBL" id="QJKJ01001903">
    <property type="protein sequence ID" value="RDY05331.1"/>
    <property type="molecule type" value="Genomic_DNA"/>
</dbReference>
<organism evidence="1 2">
    <name type="scientific">Mucuna pruriens</name>
    <name type="common">Velvet bean</name>
    <name type="synonym">Dolichos pruriens</name>
    <dbReference type="NCBI Taxonomy" id="157652"/>
    <lineage>
        <taxon>Eukaryota</taxon>
        <taxon>Viridiplantae</taxon>
        <taxon>Streptophyta</taxon>
        <taxon>Embryophyta</taxon>
        <taxon>Tracheophyta</taxon>
        <taxon>Spermatophyta</taxon>
        <taxon>Magnoliopsida</taxon>
        <taxon>eudicotyledons</taxon>
        <taxon>Gunneridae</taxon>
        <taxon>Pentapetalae</taxon>
        <taxon>rosids</taxon>
        <taxon>fabids</taxon>
        <taxon>Fabales</taxon>
        <taxon>Fabaceae</taxon>
        <taxon>Papilionoideae</taxon>
        <taxon>50 kb inversion clade</taxon>
        <taxon>NPAAA clade</taxon>
        <taxon>indigoferoid/millettioid clade</taxon>
        <taxon>Phaseoleae</taxon>
        <taxon>Mucuna</taxon>
    </lineage>
</organism>
<accession>A0A371HRB2</accession>
<dbReference type="Proteomes" id="UP000257109">
    <property type="component" value="Unassembled WGS sequence"/>
</dbReference>
<protein>
    <submittedName>
        <fullName evidence="1">Uncharacterized protein</fullName>
    </submittedName>
</protein>
<feature type="non-terminal residue" evidence="1">
    <location>
        <position position="1"/>
    </location>
</feature>
<gene>
    <name evidence="1" type="ORF">CR513_10852</name>
</gene>